<dbReference type="Proteomes" id="UP000800235">
    <property type="component" value="Unassembled WGS sequence"/>
</dbReference>
<gene>
    <name evidence="4" type="ORF">EJ08DRAFT_580805</name>
</gene>
<dbReference type="PROSITE" id="PS50086">
    <property type="entry name" value="TBC_RABGAP"/>
    <property type="match status" value="1"/>
</dbReference>
<feature type="region of interest" description="Disordered" evidence="2">
    <location>
        <begin position="251"/>
        <end position="278"/>
    </location>
</feature>
<feature type="coiled-coil region" evidence="1">
    <location>
        <begin position="412"/>
        <end position="439"/>
    </location>
</feature>
<dbReference type="Gene3D" id="1.10.10.750">
    <property type="entry name" value="Ypt/Rab-GAP domain of gyp1p, domain 1"/>
    <property type="match status" value="1"/>
</dbReference>
<feature type="compositionally biased region" description="Polar residues" evidence="2">
    <location>
        <begin position="57"/>
        <end position="69"/>
    </location>
</feature>
<protein>
    <recommendedName>
        <fullName evidence="3">Rab-GAP TBC domain-containing protein</fullName>
    </recommendedName>
</protein>
<comment type="caution">
    <text evidence="4">The sequence shown here is derived from an EMBL/GenBank/DDBJ whole genome shotgun (WGS) entry which is preliminary data.</text>
</comment>
<organism evidence="4 5">
    <name type="scientific">Tothia fuscella</name>
    <dbReference type="NCBI Taxonomy" id="1048955"/>
    <lineage>
        <taxon>Eukaryota</taxon>
        <taxon>Fungi</taxon>
        <taxon>Dikarya</taxon>
        <taxon>Ascomycota</taxon>
        <taxon>Pezizomycotina</taxon>
        <taxon>Dothideomycetes</taxon>
        <taxon>Pleosporomycetidae</taxon>
        <taxon>Venturiales</taxon>
        <taxon>Cylindrosympodiaceae</taxon>
        <taxon>Tothia</taxon>
    </lineage>
</organism>
<feature type="compositionally biased region" description="Polar residues" evidence="2">
    <location>
        <begin position="10"/>
        <end position="33"/>
    </location>
</feature>
<evidence type="ECO:0000313" key="5">
    <source>
        <dbReference type="Proteomes" id="UP000800235"/>
    </source>
</evidence>
<dbReference type="GO" id="GO:0005096">
    <property type="term" value="F:GTPase activator activity"/>
    <property type="evidence" value="ECO:0007669"/>
    <property type="project" value="TreeGrafter"/>
</dbReference>
<dbReference type="Pfam" id="PF22874">
    <property type="entry name" value="SBE2_M"/>
    <property type="match status" value="1"/>
</dbReference>
<evidence type="ECO:0000259" key="3">
    <source>
        <dbReference type="PROSITE" id="PS50086"/>
    </source>
</evidence>
<dbReference type="PANTHER" id="PTHR47219">
    <property type="entry name" value="RAB GTPASE-ACTIVATING PROTEIN 1-LIKE"/>
    <property type="match status" value="1"/>
</dbReference>
<dbReference type="InterPro" id="IPR050302">
    <property type="entry name" value="Rab_GAP_TBC_domain"/>
</dbReference>
<accession>A0A9P4P0M5</accession>
<dbReference type="OrthoDB" id="289721at2759"/>
<dbReference type="AlphaFoldDB" id="A0A9P4P0M5"/>
<feature type="compositionally biased region" description="Acidic residues" evidence="2">
    <location>
        <begin position="123"/>
        <end position="136"/>
    </location>
</feature>
<dbReference type="Gene3D" id="1.10.472.80">
    <property type="entry name" value="Ypt/Rab-GAP domain of gyp1p, domain 3"/>
    <property type="match status" value="1"/>
</dbReference>
<dbReference type="GO" id="GO:0031267">
    <property type="term" value="F:small GTPase binding"/>
    <property type="evidence" value="ECO:0007669"/>
    <property type="project" value="TreeGrafter"/>
</dbReference>
<dbReference type="FunFam" id="1.10.10.750:FF:000013">
    <property type="entry name" value="Similar to TBC domain protein"/>
    <property type="match status" value="1"/>
</dbReference>
<feature type="compositionally biased region" description="Basic and acidic residues" evidence="2">
    <location>
        <begin position="254"/>
        <end position="266"/>
    </location>
</feature>
<dbReference type="Gene3D" id="1.10.8.270">
    <property type="entry name" value="putative rabgap domain of human tbc1 domain family member 14 like domains"/>
    <property type="match status" value="1"/>
</dbReference>
<dbReference type="SMART" id="SM00164">
    <property type="entry name" value="TBC"/>
    <property type="match status" value="1"/>
</dbReference>
<dbReference type="SUPFAM" id="SSF47923">
    <property type="entry name" value="Ypt/Rab-GAP domain of gyp1p"/>
    <property type="match status" value="2"/>
</dbReference>
<dbReference type="InterPro" id="IPR000195">
    <property type="entry name" value="Rab-GAP-TBC_dom"/>
</dbReference>
<sequence length="664" mass="75436">MSKVIAPPSFNRTSTHPPTSARDITNKQSVVKQQEQHPVAVTTLGLPTKRPRIRKTTPPSTFLPNIITTKRSRSISPASPSTIRTSPRSARSSSNSSHHSNPGFFGASRRQSWQPGRKTVKELEDEIHDSDEELPEDAVIWNVPISPRPPHERDPSRSPKRPDSGEVSPMDYTKGLGINSSGFKSRSRSPKIRPISPLTNPKLPPSISMTAIREETYNPSYPLTPRSATKSWDIAMSELSDEARELTQTLETFAEQREREQEEHVQSRSPKKRPASDTRIVTLSSIELPPMRKGDIMIDPLPISKEKEKVLTRTRPSWLPPKNPEEEKRHLKEYQKMMAKALEAEKRKAKQHQKQQCERDTTKESLARVWEQHVLPNWDTVIQEPRTRELWWRGITPRDRGTVWQKAVGNELELSEASYNAALQRAKAAEKRLSQLSSEERVKEVEWQWFEAIKRDVAEAFPELKIFQSGGPLHEALLDVLMAYSMYRSDVGYVYGTHFITGLLILNLTTPNSFITLANILNRPLPASFLTSDTPSKNRTYDLVLKNLEYKIPNLHAHLTLPATDLHPSEYLDPMFHSLFCSQKFGMDIASRIWDVYIFEGDKALVRAAVGTLAKLEGRLYGNKREILDVLGSSVNGQWDLGPEDEFMQLVRDMGKVDGEEKKG</sequence>
<evidence type="ECO:0000313" key="4">
    <source>
        <dbReference type="EMBL" id="KAF2435105.1"/>
    </source>
</evidence>
<dbReference type="Pfam" id="PF00566">
    <property type="entry name" value="RabGAP-TBC"/>
    <property type="match status" value="1"/>
</dbReference>
<evidence type="ECO:0000256" key="1">
    <source>
        <dbReference type="SAM" id="Coils"/>
    </source>
</evidence>
<feature type="compositionally biased region" description="Low complexity" evidence="2">
    <location>
        <begin position="74"/>
        <end position="102"/>
    </location>
</feature>
<dbReference type="InterPro" id="IPR053949">
    <property type="entry name" value="SBE2/SBE22_M"/>
</dbReference>
<reference evidence="4" key="1">
    <citation type="journal article" date="2020" name="Stud. Mycol.">
        <title>101 Dothideomycetes genomes: a test case for predicting lifestyles and emergence of pathogens.</title>
        <authorList>
            <person name="Haridas S."/>
            <person name="Albert R."/>
            <person name="Binder M."/>
            <person name="Bloem J."/>
            <person name="Labutti K."/>
            <person name="Salamov A."/>
            <person name="Andreopoulos B."/>
            <person name="Baker S."/>
            <person name="Barry K."/>
            <person name="Bills G."/>
            <person name="Bluhm B."/>
            <person name="Cannon C."/>
            <person name="Castanera R."/>
            <person name="Culley D."/>
            <person name="Daum C."/>
            <person name="Ezra D."/>
            <person name="Gonzalez J."/>
            <person name="Henrissat B."/>
            <person name="Kuo A."/>
            <person name="Liang C."/>
            <person name="Lipzen A."/>
            <person name="Lutzoni F."/>
            <person name="Magnuson J."/>
            <person name="Mondo S."/>
            <person name="Nolan M."/>
            <person name="Ohm R."/>
            <person name="Pangilinan J."/>
            <person name="Park H.-J."/>
            <person name="Ramirez L."/>
            <person name="Alfaro M."/>
            <person name="Sun H."/>
            <person name="Tritt A."/>
            <person name="Yoshinaga Y."/>
            <person name="Zwiers L.-H."/>
            <person name="Turgeon B."/>
            <person name="Goodwin S."/>
            <person name="Spatafora J."/>
            <person name="Crous P."/>
            <person name="Grigoriev I."/>
        </authorList>
    </citation>
    <scope>NUCLEOTIDE SEQUENCE</scope>
    <source>
        <strain evidence="4">CBS 130266</strain>
    </source>
</reference>
<dbReference type="FunFam" id="1.10.8.270:FF:000034">
    <property type="entry name" value="TBC (Tre-2/Bub2/Cdc16) domain family"/>
    <property type="match status" value="1"/>
</dbReference>
<feature type="domain" description="Rab-GAP TBC" evidence="3">
    <location>
        <begin position="394"/>
        <end position="601"/>
    </location>
</feature>
<keyword evidence="5" id="KW-1185">Reference proteome</keyword>
<dbReference type="PANTHER" id="PTHR47219:SF15">
    <property type="entry name" value="TBC1 DOMAIN FAMILY MEMBER 12 ISOFORM X1"/>
    <property type="match status" value="1"/>
</dbReference>
<feature type="region of interest" description="Disordered" evidence="2">
    <location>
        <begin position="1"/>
        <end position="207"/>
    </location>
</feature>
<proteinExistence type="predicted"/>
<evidence type="ECO:0000256" key="2">
    <source>
        <dbReference type="SAM" id="MobiDB-lite"/>
    </source>
</evidence>
<dbReference type="EMBL" id="MU007014">
    <property type="protein sequence ID" value="KAF2435105.1"/>
    <property type="molecule type" value="Genomic_DNA"/>
</dbReference>
<feature type="compositionally biased region" description="Basic and acidic residues" evidence="2">
    <location>
        <begin position="149"/>
        <end position="164"/>
    </location>
</feature>
<dbReference type="InterPro" id="IPR035969">
    <property type="entry name" value="Rab-GAP_TBC_sf"/>
</dbReference>
<name>A0A9P4P0M5_9PEZI</name>
<keyword evidence="1" id="KW-0175">Coiled coil</keyword>